<dbReference type="Gene3D" id="3.40.630.30">
    <property type="match status" value="1"/>
</dbReference>
<accession>A0A9D2S5Y2</accession>
<keyword evidence="2" id="KW-0012">Acyltransferase</keyword>
<dbReference type="SUPFAM" id="SSF55729">
    <property type="entry name" value="Acyl-CoA N-acyltransferases (Nat)"/>
    <property type="match status" value="1"/>
</dbReference>
<dbReference type="PROSITE" id="PS51186">
    <property type="entry name" value="GNAT"/>
    <property type="match status" value="1"/>
</dbReference>
<gene>
    <name evidence="4" type="ORF">H9714_03640</name>
</gene>
<dbReference type="CDD" id="cd04301">
    <property type="entry name" value="NAT_SF"/>
    <property type="match status" value="1"/>
</dbReference>
<dbReference type="GO" id="GO:0016747">
    <property type="term" value="F:acyltransferase activity, transferring groups other than amino-acyl groups"/>
    <property type="evidence" value="ECO:0007669"/>
    <property type="project" value="InterPro"/>
</dbReference>
<dbReference type="PANTHER" id="PTHR43420">
    <property type="entry name" value="ACETYLTRANSFERASE"/>
    <property type="match status" value="1"/>
</dbReference>
<feature type="domain" description="N-acetyltransferase" evidence="3">
    <location>
        <begin position="4"/>
        <end position="187"/>
    </location>
</feature>
<proteinExistence type="predicted"/>
<protein>
    <submittedName>
        <fullName evidence="4">GNAT family N-acetyltransferase</fullName>
    </submittedName>
</protein>
<dbReference type="AlphaFoldDB" id="A0A9D2S5Y2"/>
<dbReference type="InterPro" id="IPR000182">
    <property type="entry name" value="GNAT_dom"/>
</dbReference>
<organism evidence="4 5">
    <name type="scientific">Candidatus Flavonifractor intestinipullorum</name>
    <dbReference type="NCBI Taxonomy" id="2838587"/>
    <lineage>
        <taxon>Bacteria</taxon>
        <taxon>Bacillati</taxon>
        <taxon>Bacillota</taxon>
        <taxon>Clostridia</taxon>
        <taxon>Eubacteriales</taxon>
        <taxon>Oscillospiraceae</taxon>
        <taxon>Flavonifractor</taxon>
    </lineage>
</organism>
<dbReference type="EMBL" id="DWYC01000037">
    <property type="protein sequence ID" value="HJB56625.1"/>
    <property type="molecule type" value="Genomic_DNA"/>
</dbReference>
<reference evidence="4" key="2">
    <citation type="submission" date="2021-04" db="EMBL/GenBank/DDBJ databases">
        <authorList>
            <person name="Gilroy R."/>
        </authorList>
    </citation>
    <scope>NUCLEOTIDE SEQUENCE</scope>
    <source>
        <strain evidence="4">CHK189-11263</strain>
    </source>
</reference>
<evidence type="ECO:0000313" key="5">
    <source>
        <dbReference type="Proteomes" id="UP000824208"/>
    </source>
</evidence>
<dbReference type="Pfam" id="PF00583">
    <property type="entry name" value="Acetyltransf_1"/>
    <property type="match status" value="1"/>
</dbReference>
<evidence type="ECO:0000256" key="2">
    <source>
        <dbReference type="ARBA" id="ARBA00023315"/>
    </source>
</evidence>
<dbReference type="Proteomes" id="UP000824208">
    <property type="component" value="Unassembled WGS sequence"/>
</dbReference>
<reference evidence="4" key="1">
    <citation type="journal article" date="2021" name="PeerJ">
        <title>Extensive microbial diversity within the chicken gut microbiome revealed by metagenomics and culture.</title>
        <authorList>
            <person name="Gilroy R."/>
            <person name="Ravi A."/>
            <person name="Getino M."/>
            <person name="Pursley I."/>
            <person name="Horton D.L."/>
            <person name="Alikhan N.F."/>
            <person name="Baker D."/>
            <person name="Gharbi K."/>
            <person name="Hall N."/>
            <person name="Watson M."/>
            <person name="Adriaenssens E.M."/>
            <person name="Foster-Nyarko E."/>
            <person name="Jarju S."/>
            <person name="Secka A."/>
            <person name="Antonio M."/>
            <person name="Oren A."/>
            <person name="Chaudhuri R.R."/>
            <person name="La Ragione R."/>
            <person name="Hildebrand F."/>
            <person name="Pallen M.J."/>
        </authorList>
    </citation>
    <scope>NUCLEOTIDE SEQUENCE</scope>
    <source>
        <strain evidence="4">CHK189-11263</strain>
    </source>
</reference>
<evidence type="ECO:0000259" key="3">
    <source>
        <dbReference type="PROSITE" id="PS51186"/>
    </source>
</evidence>
<evidence type="ECO:0000313" key="4">
    <source>
        <dbReference type="EMBL" id="HJB56625.1"/>
    </source>
</evidence>
<dbReference type="InterPro" id="IPR016181">
    <property type="entry name" value="Acyl_CoA_acyltransferase"/>
</dbReference>
<name>A0A9D2S5Y2_9FIRM</name>
<evidence type="ECO:0000256" key="1">
    <source>
        <dbReference type="ARBA" id="ARBA00022679"/>
    </source>
</evidence>
<comment type="caution">
    <text evidence="4">The sequence shown here is derived from an EMBL/GenBank/DDBJ whole genome shotgun (WGS) entry which is preliminary data.</text>
</comment>
<dbReference type="InterPro" id="IPR050680">
    <property type="entry name" value="YpeA/RimI_acetyltransf"/>
</dbReference>
<keyword evidence="1" id="KW-0808">Transferase</keyword>
<sequence>MEELRFVDASTEAHFRAMSAIHARGWHAAYPGHVPEDYLREVITEDHWVPYFREDHATGRCRGLLLYAGETPAACCTYGPVRLGPSPRQSEGLVIEGEAYRGWGEIISFYTEPALTGRGYGSRLMEEALRRLAAAGFPACYVFVLRENEGARRFYARHGFSWDGTSVDVPFPHDTVCVDLRYTRTLEP</sequence>